<sequence>MTSFNGLAPVGRAFLHHFTSRFWTKAVAALVLVLLADALFLRPQGFIAGSTLGLFAASLLAIVWLMRVPRPGSFDYALGIAALGLCFALFNDPGPLAAILLWSALALLVLRPTFRSPADARDLALKLGIFTLTMSLSPFRDLGLLRLASRRHRAQAIKLAPLILPVTAVLLFGLLFIWANPILEDFATSFDGGSLFAVLTIDRLILWAFTGMIVWSLLRASAIYLPKGADYEAEKVDGRIVRLFSVQSVLIALILCNAIFALQNGLDLTYLWAGETLPNGLTHAQYAHRGAYPLILTALLAGAFVLVALRRGAPSEHDVRIRALIYLWLAQNVFLVASAILRTLNYIEDYSLTFLRLSALIWMGLVAFGFVLIVARILMGKSGRWLINGNALAAVGVLYAMAFADLSGFIASYNVRHAGDVGGRGQTLDMPYLASLGPAALPAFDWFISRMRDAPQAVAAMQYRQTLHDELALKQQDWRSWTWAGQRLLASLPPLPAPRMWQAPQRNVP</sequence>
<reference evidence="1" key="1">
    <citation type="submission" date="2021-01" db="EMBL/GenBank/DDBJ databases">
        <authorList>
            <person name="Sun Q."/>
        </authorList>
    </citation>
    <scope>NUCLEOTIDE SEQUENCE</scope>
    <source>
        <strain evidence="1">YIM B02566</strain>
    </source>
</reference>
<comment type="caution">
    <text evidence="1">The sequence shown here is derived from an EMBL/GenBank/DDBJ whole genome shotgun (WGS) entry which is preliminary data.</text>
</comment>
<dbReference type="EMBL" id="JAENHL010000006">
    <property type="protein sequence ID" value="MBK1866119.1"/>
    <property type="molecule type" value="Genomic_DNA"/>
</dbReference>
<name>A0ACC5R0F0_9HYPH</name>
<accession>A0ACC5R0F0</accession>
<keyword evidence="2" id="KW-1185">Reference proteome</keyword>
<evidence type="ECO:0000313" key="1">
    <source>
        <dbReference type="EMBL" id="MBK1866119.1"/>
    </source>
</evidence>
<gene>
    <name evidence="1" type="ORF">JHL16_07110</name>
</gene>
<dbReference type="Proteomes" id="UP000616151">
    <property type="component" value="Unassembled WGS sequence"/>
</dbReference>
<protein>
    <submittedName>
        <fullName evidence="1">DUF4173 domain-containing protein</fullName>
    </submittedName>
</protein>
<proteinExistence type="predicted"/>
<organism evidence="1 2">
    <name type="scientific">Taklimakanibacter albus</name>
    <dbReference type="NCBI Taxonomy" id="2800327"/>
    <lineage>
        <taxon>Bacteria</taxon>
        <taxon>Pseudomonadati</taxon>
        <taxon>Pseudomonadota</taxon>
        <taxon>Alphaproteobacteria</taxon>
        <taxon>Hyphomicrobiales</taxon>
        <taxon>Aestuariivirgaceae</taxon>
        <taxon>Taklimakanibacter</taxon>
    </lineage>
</organism>
<evidence type="ECO:0000313" key="2">
    <source>
        <dbReference type="Proteomes" id="UP000616151"/>
    </source>
</evidence>